<dbReference type="Pfam" id="PF26572">
    <property type="entry name" value="DUF8185"/>
    <property type="match status" value="1"/>
</dbReference>
<protein>
    <submittedName>
        <fullName evidence="3">Uncharacterized protein</fullName>
    </submittedName>
</protein>
<keyword evidence="4" id="KW-1185">Reference proteome</keyword>
<evidence type="ECO:0000259" key="2">
    <source>
        <dbReference type="Pfam" id="PF26572"/>
    </source>
</evidence>
<feature type="domain" description="DUF8010" evidence="1">
    <location>
        <begin position="2"/>
        <end position="88"/>
    </location>
</feature>
<gene>
    <name evidence="3" type="ORF">FHX44_115226</name>
</gene>
<dbReference type="InterPro" id="IPR058323">
    <property type="entry name" value="DUF8010"/>
</dbReference>
<organism evidence="3 4">
    <name type="scientific">Pseudonocardia hierapolitana</name>
    <dbReference type="NCBI Taxonomy" id="1128676"/>
    <lineage>
        <taxon>Bacteria</taxon>
        <taxon>Bacillati</taxon>
        <taxon>Actinomycetota</taxon>
        <taxon>Actinomycetes</taxon>
        <taxon>Pseudonocardiales</taxon>
        <taxon>Pseudonocardiaceae</taxon>
        <taxon>Pseudonocardia</taxon>
    </lineage>
</organism>
<dbReference type="AlphaFoldDB" id="A0A561SWR1"/>
<reference evidence="3 4" key="1">
    <citation type="submission" date="2019-06" db="EMBL/GenBank/DDBJ databases">
        <title>Sequencing the genomes of 1000 actinobacteria strains.</title>
        <authorList>
            <person name="Klenk H.-P."/>
        </authorList>
    </citation>
    <scope>NUCLEOTIDE SEQUENCE [LARGE SCALE GENOMIC DNA]</scope>
    <source>
        <strain evidence="3 4">DSM 45671</strain>
    </source>
</reference>
<accession>A0A561SWR1</accession>
<name>A0A561SWR1_9PSEU</name>
<comment type="caution">
    <text evidence="3">The sequence shown here is derived from an EMBL/GenBank/DDBJ whole genome shotgun (WGS) entry which is preliminary data.</text>
</comment>
<dbReference type="InterPro" id="IPR058498">
    <property type="entry name" value="DUF8185"/>
</dbReference>
<evidence type="ECO:0000313" key="4">
    <source>
        <dbReference type="Proteomes" id="UP000321261"/>
    </source>
</evidence>
<sequence>MTRLTVPDPDERGDLGAFVARVVRLDQAALVRLQARDGTVTTWAATPFDVLATRSVHGALEPADVTVPATGLLTALTVERAETVDPGAGGLWHGELPPAVGWQPVDDVPAAELERLTERGLAVARENAGPMGPPASLLDQTVLTVSAGARPAVKVPLRCLFALSGMGFLGDTGPDAGVVRVSATGTWMRLDARYGAVVRRRVTALPLLVG</sequence>
<dbReference type="Pfam" id="PF26035">
    <property type="entry name" value="DUF8010"/>
    <property type="match status" value="1"/>
</dbReference>
<feature type="domain" description="DUF8185" evidence="2">
    <location>
        <begin position="97"/>
        <end position="202"/>
    </location>
</feature>
<dbReference type="Proteomes" id="UP000321261">
    <property type="component" value="Unassembled WGS sequence"/>
</dbReference>
<evidence type="ECO:0000313" key="3">
    <source>
        <dbReference type="EMBL" id="TWF79293.1"/>
    </source>
</evidence>
<dbReference type="RefSeq" id="WP_147258176.1">
    <property type="nucleotide sequence ID" value="NZ_VIWU01000001.1"/>
</dbReference>
<dbReference type="EMBL" id="VIWU01000001">
    <property type="protein sequence ID" value="TWF79293.1"/>
    <property type="molecule type" value="Genomic_DNA"/>
</dbReference>
<evidence type="ECO:0000259" key="1">
    <source>
        <dbReference type="Pfam" id="PF26035"/>
    </source>
</evidence>
<dbReference type="OrthoDB" id="5178111at2"/>
<proteinExistence type="predicted"/>